<evidence type="ECO:0000256" key="3">
    <source>
        <dbReference type="ARBA" id="ARBA00023004"/>
    </source>
</evidence>
<evidence type="ECO:0000259" key="7">
    <source>
        <dbReference type="PROSITE" id="PS51296"/>
    </source>
</evidence>
<dbReference type="InterPro" id="IPR017941">
    <property type="entry name" value="Rieske_2Fe-2S"/>
</dbReference>
<dbReference type="InterPro" id="IPR036922">
    <property type="entry name" value="Rieske_2Fe-2S_sf"/>
</dbReference>
<keyword evidence="1" id="KW-0001">2Fe-2S</keyword>
<dbReference type="CDD" id="cd03467">
    <property type="entry name" value="Rieske"/>
    <property type="match status" value="1"/>
</dbReference>
<reference evidence="9" key="1">
    <citation type="submission" date="2016-11" db="EMBL/GenBank/DDBJ databases">
        <authorList>
            <person name="Varghese N."/>
            <person name="Submissions S."/>
        </authorList>
    </citation>
    <scope>NUCLEOTIDE SEQUENCE [LARGE SCALE GENOMIC DNA]</scope>
    <source>
        <strain evidence="9">DSM 15292</strain>
    </source>
</reference>
<dbReference type="EMBL" id="FSRC01000001">
    <property type="protein sequence ID" value="SIN75788.1"/>
    <property type="molecule type" value="Genomic_DNA"/>
</dbReference>
<dbReference type="GO" id="GO:0046872">
    <property type="term" value="F:metal ion binding"/>
    <property type="evidence" value="ECO:0007669"/>
    <property type="project" value="UniProtKB-KW"/>
</dbReference>
<keyword evidence="4" id="KW-0411">Iron-sulfur</keyword>
<evidence type="ECO:0000256" key="4">
    <source>
        <dbReference type="ARBA" id="ARBA00023014"/>
    </source>
</evidence>
<dbReference type="Gene3D" id="2.102.10.10">
    <property type="entry name" value="Rieske [2Fe-2S] iron-sulphur domain"/>
    <property type="match status" value="1"/>
</dbReference>
<organism evidence="8 9">
    <name type="scientific">Algoriphagus halophilus</name>
    <dbReference type="NCBI Taxonomy" id="226505"/>
    <lineage>
        <taxon>Bacteria</taxon>
        <taxon>Pseudomonadati</taxon>
        <taxon>Bacteroidota</taxon>
        <taxon>Cytophagia</taxon>
        <taxon>Cytophagales</taxon>
        <taxon>Cyclobacteriaceae</taxon>
        <taxon>Algoriphagus</taxon>
    </lineage>
</organism>
<feature type="domain" description="Rieske" evidence="7">
    <location>
        <begin position="98"/>
        <end position="167"/>
    </location>
</feature>
<dbReference type="GO" id="GO:0016020">
    <property type="term" value="C:membrane"/>
    <property type="evidence" value="ECO:0007669"/>
    <property type="project" value="InterPro"/>
</dbReference>
<dbReference type="GO" id="GO:0051537">
    <property type="term" value="F:2 iron, 2 sulfur cluster binding"/>
    <property type="evidence" value="ECO:0007669"/>
    <property type="project" value="UniProtKB-KW"/>
</dbReference>
<dbReference type="Pfam" id="PF00355">
    <property type="entry name" value="Rieske"/>
    <property type="match status" value="1"/>
</dbReference>
<keyword evidence="3" id="KW-0408">Iron</keyword>
<proteinExistence type="predicted"/>
<dbReference type="SUPFAM" id="SSF50022">
    <property type="entry name" value="ISP domain"/>
    <property type="match status" value="1"/>
</dbReference>
<evidence type="ECO:0000256" key="2">
    <source>
        <dbReference type="ARBA" id="ARBA00022723"/>
    </source>
</evidence>
<evidence type="ECO:0000256" key="5">
    <source>
        <dbReference type="ARBA" id="ARBA00023157"/>
    </source>
</evidence>
<keyword evidence="5" id="KW-1015">Disulfide bond</keyword>
<dbReference type="InterPro" id="IPR014349">
    <property type="entry name" value="Rieske_Fe-S_prot"/>
</dbReference>
<evidence type="ECO:0000313" key="9">
    <source>
        <dbReference type="Proteomes" id="UP000185221"/>
    </source>
</evidence>
<sequence length="169" mass="17604">MDPLSTNQSGKLTKSRREFIEKSGLTAALTMFGIGFFTSCSNSDDMEPTGSTGTPMNPGTGSGTGISVSGNKITIDLSIQKDLNADGGWLLITNGKTLVSKVGSEFIALTSVCTHSGCDTNWSFSNATYNCACHGSKFDTQGNVVSGPATQPLKVYDTAVSGNILTITK</sequence>
<evidence type="ECO:0000256" key="6">
    <source>
        <dbReference type="ARBA" id="ARBA00034078"/>
    </source>
</evidence>
<comment type="cofactor">
    <cofactor evidence="6">
        <name>[2Fe-2S] cluster</name>
        <dbReference type="ChEBI" id="CHEBI:190135"/>
    </cofactor>
</comment>
<dbReference type="OrthoDB" id="9767869at2"/>
<dbReference type="PANTHER" id="PTHR10134">
    <property type="entry name" value="CYTOCHROME B-C1 COMPLEX SUBUNIT RIESKE, MITOCHONDRIAL"/>
    <property type="match status" value="1"/>
</dbReference>
<evidence type="ECO:0000313" key="8">
    <source>
        <dbReference type="EMBL" id="SIN75788.1"/>
    </source>
</evidence>
<keyword evidence="2" id="KW-0479">Metal-binding</keyword>
<dbReference type="AlphaFoldDB" id="A0A1N6DYC5"/>
<accession>A0A1N6DYC5</accession>
<protein>
    <submittedName>
        <fullName evidence="8">Rieske Fe-S protein</fullName>
    </submittedName>
</protein>
<dbReference type="STRING" id="226505.SAMN05444394_1529"/>
<dbReference type="RefSeq" id="WP_074224223.1">
    <property type="nucleotide sequence ID" value="NZ_FSRC01000001.1"/>
</dbReference>
<dbReference type="PROSITE" id="PS51296">
    <property type="entry name" value="RIESKE"/>
    <property type="match status" value="1"/>
</dbReference>
<keyword evidence="9" id="KW-1185">Reference proteome</keyword>
<evidence type="ECO:0000256" key="1">
    <source>
        <dbReference type="ARBA" id="ARBA00022714"/>
    </source>
</evidence>
<dbReference type="PRINTS" id="PR00162">
    <property type="entry name" value="RIESKE"/>
</dbReference>
<dbReference type="InterPro" id="IPR005805">
    <property type="entry name" value="Rieske_Fe-S_prot_C"/>
</dbReference>
<gene>
    <name evidence="8" type="ORF">SAMN05444394_1529</name>
</gene>
<dbReference type="Proteomes" id="UP000185221">
    <property type="component" value="Unassembled WGS sequence"/>
</dbReference>
<name>A0A1N6DYC5_9BACT</name>